<evidence type="ECO:0000313" key="5">
    <source>
        <dbReference type="EMBL" id="MCS5488887.1"/>
    </source>
</evidence>
<dbReference type="CDD" id="cd17933">
    <property type="entry name" value="DEXSc_RecD-like"/>
    <property type="match status" value="1"/>
</dbReference>
<dbReference type="CDD" id="cd18809">
    <property type="entry name" value="SF1_C_RecD"/>
    <property type="match status" value="1"/>
</dbReference>
<feature type="domain" description="TATA-binding-like protein" evidence="4">
    <location>
        <begin position="538"/>
        <end position="597"/>
    </location>
</feature>
<dbReference type="InterPro" id="IPR027417">
    <property type="entry name" value="P-loop_NTPase"/>
</dbReference>
<organism evidence="5 6">
    <name type="scientific">Algoriphagus limi</name>
    <dbReference type="NCBI Taxonomy" id="2975273"/>
    <lineage>
        <taxon>Bacteria</taxon>
        <taxon>Pseudomonadati</taxon>
        <taxon>Bacteroidota</taxon>
        <taxon>Cytophagia</taxon>
        <taxon>Cytophagales</taxon>
        <taxon>Cyclobacteriaceae</taxon>
        <taxon>Algoriphagus</taxon>
    </lineage>
</organism>
<feature type="domain" description="UvrD-like helicase C-terminal" evidence="3">
    <location>
        <begin position="440"/>
        <end position="485"/>
    </location>
</feature>
<reference evidence="5 6" key="1">
    <citation type="submission" date="2022-08" db="EMBL/GenBank/DDBJ databases">
        <title>Algoriphagus sp. CAU 1643 isolated from mud.</title>
        <authorList>
            <person name="Kim W."/>
        </authorList>
    </citation>
    <scope>NUCLEOTIDE SEQUENCE [LARGE SCALE GENOMIC DNA]</scope>
    <source>
        <strain evidence="5 6">CAU 1643</strain>
    </source>
</reference>
<evidence type="ECO:0000259" key="3">
    <source>
        <dbReference type="Pfam" id="PF13538"/>
    </source>
</evidence>
<proteinExistence type="predicted"/>
<dbReference type="RefSeq" id="WP_259412570.1">
    <property type="nucleotide sequence ID" value="NZ_JANWGH010000001.1"/>
</dbReference>
<evidence type="ECO:0000256" key="1">
    <source>
        <dbReference type="ARBA" id="ARBA00022741"/>
    </source>
</evidence>
<feature type="domain" description="TATA-binding-like protein" evidence="4">
    <location>
        <begin position="626"/>
        <end position="701"/>
    </location>
</feature>
<sequence>MSILKHFKHLSLSEDQEKALRDMDLFLDNNDQVFILKGYAGTGKTTILKGVVDHLKDLNKPVQVMAPTGRAAKILRDKTEFGQTIHKSIYNFQELKTTDDEKDEAGSSFHYFFPIREMEENETVLIIDEASMISSKESKHELFTFGTGILLEDLITYSKIPVSKCKLIFVGDPAQLPPVGDKNSFALNEDFFQSLGLKTASATLTSVKRQEQNSILENAFRIRSLIGKKEKSFYQLDFDQINSFEIPTDQVPKEYVDQFPIPEIGNGIIISFSNSQCHQYNIGVREKLFPNQTTVQTGDVLMIIHNNYHTYGIELMNGEMAKVMSVNPVTLERRNIPVYDIIGGRRIKKHITLTFREISIRMANQLEDLNCLIIDSLLNSPNRDLHILEMKALYVDFVMRFKEEQEKNKNLGKLVLRVGSPEFKERLKTDPYFNAIRVKYGYAITCHKAQGGEWDTVFVDYYGRTGLADDPLRWSYTATTRARSKFFATNAPFITPFSKFKINPIGAVSQVPSNALSLDLIPISPFHKENQHLAKSLKYWELQEKLDNSPYQITLVQSLGEYRERYTIQCEDQIIQIESDHNGAGIFNEFHALPNSNVIWKQALLDLVNRPYQILYSIDYIPSLEVLKKLWGIMRLATEEIDITITNVEEKPDKFFVNYFLKTDAKAAYIQFYFNGKGQLTSANPKSLLGENDQKLNKLIHKLQEYAS</sequence>
<dbReference type="Pfam" id="PF13538">
    <property type="entry name" value="UvrD_C_2"/>
    <property type="match status" value="1"/>
</dbReference>
<evidence type="ECO:0000256" key="2">
    <source>
        <dbReference type="ARBA" id="ARBA00022840"/>
    </source>
</evidence>
<dbReference type="PANTHER" id="PTHR43788:SF6">
    <property type="entry name" value="DNA HELICASE B"/>
    <property type="match status" value="1"/>
</dbReference>
<dbReference type="Pfam" id="PF22721">
    <property type="entry name" value="TBP-TOTE"/>
    <property type="match status" value="2"/>
</dbReference>
<keyword evidence="2" id="KW-0067">ATP-binding</keyword>
<dbReference type="InterPro" id="IPR054572">
    <property type="entry name" value="TBP-TOTE"/>
</dbReference>
<evidence type="ECO:0000259" key="4">
    <source>
        <dbReference type="Pfam" id="PF22721"/>
    </source>
</evidence>
<dbReference type="PANTHER" id="PTHR43788">
    <property type="entry name" value="DNA2/NAM7 HELICASE FAMILY MEMBER"/>
    <property type="match status" value="1"/>
</dbReference>
<comment type="caution">
    <text evidence="5">The sequence shown here is derived from an EMBL/GenBank/DDBJ whole genome shotgun (WGS) entry which is preliminary data.</text>
</comment>
<accession>A0ABT2G4K4</accession>
<dbReference type="InterPro" id="IPR027785">
    <property type="entry name" value="UvrD-like_helicase_C"/>
</dbReference>
<protein>
    <submittedName>
        <fullName evidence="5">AAA family ATPase</fullName>
    </submittedName>
</protein>
<dbReference type="Gene3D" id="3.40.50.300">
    <property type="entry name" value="P-loop containing nucleotide triphosphate hydrolases"/>
    <property type="match status" value="2"/>
</dbReference>
<dbReference type="SUPFAM" id="SSF52540">
    <property type="entry name" value="P-loop containing nucleoside triphosphate hydrolases"/>
    <property type="match status" value="2"/>
</dbReference>
<keyword evidence="6" id="KW-1185">Reference proteome</keyword>
<evidence type="ECO:0000313" key="6">
    <source>
        <dbReference type="Proteomes" id="UP001206788"/>
    </source>
</evidence>
<dbReference type="EMBL" id="JANWGH010000001">
    <property type="protein sequence ID" value="MCS5488887.1"/>
    <property type="molecule type" value="Genomic_DNA"/>
</dbReference>
<name>A0ABT2G4K4_9BACT</name>
<dbReference type="Proteomes" id="UP001206788">
    <property type="component" value="Unassembled WGS sequence"/>
</dbReference>
<dbReference type="InterPro" id="IPR050534">
    <property type="entry name" value="Coronavir_polyprotein_1ab"/>
</dbReference>
<dbReference type="Pfam" id="PF13604">
    <property type="entry name" value="AAA_30"/>
    <property type="match status" value="1"/>
</dbReference>
<gene>
    <name evidence="5" type="ORF">NY014_00515</name>
</gene>
<keyword evidence="1" id="KW-0547">Nucleotide-binding</keyword>